<dbReference type="Proteomes" id="UP000095286">
    <property type="component" value="Unplaced"/>
</dbReference>
<name>A0AC35TGS5_9BILA</name>
<sequence>MNSNIQASGAKRPNLSGLGVPCIPITLNHVLGFLKGGNVDENTNDVSVTGIDEDLLAMLEDQILPLINENMKKMFEIYCGASLTTNVKKTVAPQSKCGLKCTGSAKHMGCAKRTRRSSVIYRSVADQNAAKIARTKIMRETRAEEARVKRLELEKKGNPSRKPKIPADARTPPRARVPDVQKTVNGGGRRQPYAGRAVQDNHQTGATTTNIASKAKAPTLPLKRVGEGKRHSSESTSDDEGGMNKMRPPKFVGVHGGAKQPKSCIKRDVKAGSKPPKLNVTFDREVIERSFVMIDINAADVTNQMRGISGEKNKKIPFWASQEGLRDLLNLACAVKSFSFEEGLHQFNPSQYGTERSAHDHTRLNRFL</sequence>
<proteinExistence type="predicted"/>
<evidence type="ECO:0000313" key="2">
    <source>
        <dbReference type="WBParaSite" id="RSKR_0000041700.1"/>
    </source>
</evidence>
<evidence type="ECO:0000313" key="1">
    <source>
        <dbReference type="Proteomes" id="UP000095286"/>
    </source>
</evidence>
<accession>A0AC35TGS5</accession>
<dbReference type="WBParaSite" id="RSKR_0000041700.1">
    <property type="protein sequence ID" value="RSKR_0000041700.1"/>
    <property type="gene ID" value="RSKR_0000041700"/>
</dbReference>
<reference evidence="2" key="1">
    <citation type="submission" date="2016-11" db="UniProtKB">
        <authorList>
            <consortium name="WormBaseParasite"/>
        </authorList>
    </citation>
    <scope>IDENTIFICATION</scope>
    <source>
        <strain evidence="2">KR3021</strain>
    </source>
</reference>
<organism evidence="1 2">
    <name type="scientific">Rhabditophanes sp. KR3021</name>
    <dbReference type="NCBI Taxonomy" id="114890"/>
    <lineage>
        <taxon>Eukaryota</taxon>
        <taxon>Metazoa</taxon>
        <taxon>Ecdysozoa</taxon>
        <taxon>Nematoda</taxon>
        <taxon>Chromadorea</taxon>
        <taxon>Rhabditida</taxon>
        <taxon>Tylenchina</taxon>
        <taxon>Panagrolaimomorpha</taxon>
        <taxon>Strongyloidoidea</taxon>
        <taxon>Alloionematidae</taxon>
        <taxon>Rhabditophanes</taxon>
    </lineage>
</organism>
<protein>
    <submittedName>
        <fullName evidence="2">INCENP_ARK-bind domain-containing protein</fullName>
    </submittedName>
</protein>